<dbReference type="PIRSF" id="PIRSF000929">
    <property type="entry name" value="Tyr-Ptase_nr_6"/>
    <property type="match status" value="1"/>
</dbReference>
<reference evidence="18" key="1">
    <citation type="submission" date="2025-08" db="UniProtKB">
        <authorList>
            <consortium name="Ensembl"/>
        </authorList>
    </citation>
    <scope>IDENTIFICATION</scope>
</reference>
<dbReference type="AlphaFoldDB" id="A0A8C7N0A9"/>
<keyword evidence="7" id="KW-0378">Hydrolase</keyword>
<feature type="compositionally biased region" description="Polar residues" evidence="14">
    <location>
        <begin position="544"/>
        <end position="563"/>
    </location>
</feature>
<dbReference type="CDD" id="cd09931">
    <property type="entry name" value="SH2_C-SH2_SHP_like"/>
    <property type="match status" value="1"/>
</dbReference>
<evidence type="ECO:0000256" key="10">
    <source>
        <dbReference type="ARBA" id="ARBA00051722"/>
    </source>
</evidence>
<keyword evidence="6" id="KW-0677">Repeat</keyword>
<feature type="domain" description="Tyrosine-protein phosphatase" evidence="16">
    <location>
        <begin position="239"/>
        <end position="516"/>
    </location>
</feature>
<dbReference type="Pfam" id="PF00017">
    <property type="entry name" value="SH2"/>
    <property type="match status" value="2"/>
</dbReference>
<feature type="active site" description="Phosphocysteine intermediate" evidence="11">
    <location>
        <position position="450"/>
    </location>
</feature>
<protein>
    <recommendedName>
        <fullName evidence="3">protein-tyrosine-phosphatase</fullName>
        <ecNumber evidence="3">3.1.3.48</ecNumber>
    </recommendedName>
</protein>
<evidence type="ECO:0000259" key="15">
    <source>
        <dbReference type="PROSITE" id="PS50001"/>
    </source>
</evidence>
<comment type="catalytic activity">
    <reaction evidence="10">
        <text>O-phospho-L-tyrosyl-[protein] + H2O = L-tyrosyl-[protein] + phosphate</text>
        <dbReference type="Rhea" id="RHEA:10684"/>
        <dbReference type="Rhea" id="RHEA-COMP:10136"/>
        <dbReference type="Rhea" id="RHEA-COMP:20101"/>
        <dbReference type="ChEBI" id="CHEBI:15377"/>
        <dbReference type="ChEBI" id="CHEBI:43474"/>
        <dbReference type="ChEBI" id="CHEBI:46858"/>
        <dbReference type="ChEBI" id="CHEBI:61978"/>
        <dbReference type="EC" id="3.1.3.48"/>
    </reaction>
</comment>
<dbReference type="PANTHER" id="PTHR46559">
    <property type="entry name" value="TYROSINE-PROTEIN PHOSPHATASE NON-RECEPTOR TYPE 11"/>
    <property type="match status" value="1"/>
</dbReference>
<keyword evidence="8" id="KW-0904">Protein phosphatase</keyword>
<proteinExistence type="inferred from homology"/>
<dbReference type="InterPro" id="IPR003595">
    <property type="entry name" value="Tyr_Pase_cat"/>
</dbReference>
<reference evidence="18" key="2">
    <citation type="submission" date="2025-09" db="UniProtKB">
        <authorList>
            <consortium name="Ensembl"/>
        </authorList>
    </citation>
    <scope>IDENTIFICATION</scope>
</reference>
<dbReference type="PROSITE" id="PS50001">
    <property type="entry name" value="SH2"/>
    <property type="match status" value="2"/>
</dbReference>
<dbReference type="InterPro" id="IPR000387">
    <property type="entry name" value="Tyr_Pase_dom"/>
</dbReference>
<evidence type="ECO:0000259" key="16">
    <source>
        <dbReference type="PROSITE" id="PS50055"/>
    </source>
</evidence>
<dbReference type="PROSITE" id="PS50055">
    <property type="entry name" value="TYR_PHOSPHATASE_PTP"/>
    <property type="match status" value="1"/>
</dbReference>
<evidence type="ECO:0000313" key="18">
    <source>
        <dbReference type="Ensembl" id="ENSOKIP00005091433.1"/>
    </source>
</evidence>
<dbReference type="FunFam" id="3.90.190.10:FF:000018">
    <property type="entry name" value="Tyrosine-protein phosphatase non-receptor type"/>
    <property type="match status" value="1"/>
</dbReference>
<feature type="domain" description="SH2" evidence="15">
    <location>
        <begin position="104"/>
        <end position="208"/>
    </location>
</feature>
<sequence length="563" mass="65054">VTSKFVMAEQLLLTRGVHGSFLARPSKSNPGDFTLSVRRSDEVTHIKIQNSGDYYDLYGGEKFATLAELVQYYTEQHDLLRERNGDVIELKYPLNCKDPTSERWYHGHLSGRDAEKLLTDKGKPGSFLVRESQSKPGDFVLSVLTNEEKHENVDRKTKVTHVMIRYQDGKYDVGGGERFDTLADLVDHYKKNPMVEKSGIVVHLKQPFNATRINAANIENRVKELNKVADNSEKPKQGFWEEFEVLQQQECKLLYPRKEGQTAENKSKNRYKNILPFDTTRVEIREADADVPGSDYINANYIRSMHEEGCHVEEGKVFIATQGCLQNTVVDFWKMVYQENTHVIVMTTKEMERGRNKCVRYWPDLNATKEFGKVCVKNVEERPAQDYILRELEVTRLDRREPMRYIWHYQYLSWPDHGVPNEPGGVLSFLEQVNRTQSTIRDTGPIVVHCSLGRDLHVLGISVTVLNMLPFVLVCVSGLDCDIDIPKTIQRVRQQRSGMVQTEAQYKFIYMAVQQYIDTAQKRLEEEQRNKTKEREYSNIKYPQMTNARSKPNMTCVSRSSSV</sequence>
<dbReference type="FunFam" id="3.30.505.10:FF:000018">
    <property type="entry name" value="Tyrosine-protein phosphatase non-receptor type"/>
    <property type="match status" value="1"/>
</dbReference>
<dbReference type="Proteomes" id="UP000694557">
    <property type="component" value="Unassembled WGS sequence"/>
</dbReference>
<evidence type="ECO:0000256" key="5">
    <source>
        <dbReference type="ARBA" id="ARBA00022553"/>
    </source>
</evidence>
<keyword evidence="5" id="KW-0597">Phosphoprotein</keyword>
<dbReference type="SMART" id="SM00252">
    <property type="entry name" value="SH2"/>
    <property type="match status" value="2"/>
</dbReference>
<dbReference type="CDD" id="cd14544">
    <property type="entry name" value="PTPc-N11_6"/>
    <property type="match status" value="1"/>
</dbReference>
<evidence type="ECO:0000256" key="4">
    <source>
        <dbReference type="ARBA" id="ARBA00022490"/>
    </source>
</evidence>
<feature type="compositionally biased region" description="Basic and acidic residues" evidence="14">
    <location>
        <begin position="526"/>
        <end position="538"/>
    </location>
</feature>
<dbReference type="Gene3D" id="3.30.505.10">
    <property type="entry name" value="SH2 domain"/>
    <property type="match status" value="2"/>
</dbReference>
<organism evidence="18 19">
    <name type="scientific">Oncorhynchus kisutch</name>
    <name type="common">Coho salmon</name>
    <name type="synonym">Salmo kisutch</name>
    <dbReference type="NCBI Taxonomy" id="8019"/>
    <lineage>
        <taxon>Eukaryota</taxon>
        <taxon>Metazoa</taxon>
        <taxon>Chordata</taxon>
        <taxon>Craniata</taxon>
        <taxon>Vertebrata</taxon>
        <taxon>Euteleostomi</taxon>
        <taxon>Actinopterygii</taxon>
        <taxon>Neopterygii</taxon>
        <taxon>Teleostei</taxon>
        <taxon>Protacanthopterygii</taxon>
        <taxon>Salmoniformes</taxon>
        <taxon>Salmonidae</taxon>
        <taxon>Salmoninae</taxon>
        <taxon>Oncorhynchus</taxon>
    </lineage>
</organism>
<dbReference type="InterPro" id="IPR012152">
    <property type="entry name" value="Tyr_Pase_non-rcpt_typ-6/11"/>
</dbReference>
<keyword evidence="9 13" id="KW-0727">SH2 domain</keyword>
<evidence type="ECO:0000256" key="7">
    <source>
        <dbReference type="ARBA" id="ARBA00022801"/>
    </source>
</evidence>
<dbReference type="InterPro" id="IPR000980">
    <property type="entry name" value="SH2"/>
</dbReference>
<dbReference type="SMART" id="SM00404">
    <property type="entry name" value="PTPc_motif"/>
    <property type="match status" value="1"/>
</dbReference>
<dbReference type="Pfam" id="PF00102">
    <property type="entry name" value="Y_phosphatase"/>
    <property type="match status" value="1"/>
</dbReference>
<dbReference type="GeneTree" id="ENSGT00940000153876"/>
<dbReference type="GO" id="GO:0070374">
    <property type="term" value="P:positive regulation of ERK1 and ERK2 cascade"/>
    <property type="evidence" value="ECO:0007669"/>
    <property type="project" value="TreeGrafter"/>
</dbReference>
<dbReference type="GO" id="GO:0030971">
    <property type="term" value="F:receptor tyrosine kinase binding"/>
    <property type="evidence" value="ECO:0007669"/>
    <property type="project" value="TreeGrafter"/>
</dbReference>
<evidence type="ECO:0000256" key="9">
    <source>
        <dbReference type="ARBA" id="ARBA00022999"/>
    </source>
</evidence>
<dbReference type="PANTHER" id="PTHR46559:SF7">
    <property type="entry name" value="PROTEIN-TYROSINE-PHOSPHATASE"/>
    <property type="match status" value="1"/>
</dbReference>
<dbReference type="Ensembl" id="ENSOKIT00005097692.1">
    <property type="protein sequence ID" value="ENSOKIP00005091433.1"/>
    <property type="gene ID" value="ENSOKIG00005039623.1"/>
</dbReference>
<feature type="domain" description="Tyrosine specific protein phosphatases" evidence="17">
    <location>
        <begin position="427"/>
        <end position="507"/>
    </location>
</feature>
<feature type="domain" description="SH2" evidence="15">
    <location>
        <begin position="1"/>
        <end position="94"/>
    </location>
</feature>
<gene>
    <name evidence="18" type="primary">LOC109907910</name>
</gene>
<dbReference type="InterPro" id="IPR000242">
    <property type="entry name" value="PTP_cat"/>
</dbReference>
<dbReference type="PROSITE" id="PS50056">
    <property type="entry name" value="TYR_PHOSPHATASE_2"/>
    <property type="match status" value="1"/>
</dbReference>
<evidence type="ECO:0000259" key="17">
    <source>
        <dbReference type="PROSITE" id="PS50056"/>
    </source>
</evidence>
<dbReference type="SUPFAM" id="SSF52799">
    <property type="entry name" value="(Phosphotyrosine protein) phosphatases II"/>
    <property type="match status" value="1"/>
</dbReference>
<dbReference type="GO" id="GO:0004726">
    <property type="term" value="F:non-membrane spanning protein tyrosine phosphatase activity"/>
    <property type="evidence" value="ECO:0007669"/>
    <property type="project" value="TreeGrafter"/>
</dbReference>
<keyword evidence="19" id="KW-1185">Reference proteome</keyword>
<dbReference type="SUPFAM" id="SSF55550">
    <property type="entry name" value="SH2 domain"/>
    <property type="match status" value="2"/>
</dbReference>
<evidence type="ECO:0000256" key="3">
    <source>
        <dbReference type="ARBA" id="ARBA00013064"/>
    </source>
</evidence>
<dbReference type="InterPro" id="IPR036860">
    <property type="entry name" value="SH2_dom_sf"/>
</dbReference>
<evidence type="ECO:0000256" key="6">
    <source>
        <dbReference type="ARBA" id="ARBA00022737"/>
    </source>
</evidence>
<evidence type="ECO:0000256" key="8">
    <source>
        <dbReference type="ARBA" id="ARBA00022912"/>
    </source>
</evidence>
<comment type="similarity">
    <text evidence="2">Belongs to the protein-tyrosine phosphatase family. Non-receptor class 2 subfamily.</text>
</comment>
<evidence type="ECO:0000256" key="1">
    <source>
        <dbReference type="ARBA" id="ARBA00004496"/>
    </source>
</evidence>
<dbReference type="CDD" id="cd10340">
    <property type="entry name" value="SH2_N-SH2_SHP_like"/>
    <property type="match status" value="1"/>
</dbReference>
<dbReference type="FunFam" id="3.30.505.10:FF:000012">
    <property type="entry name" value="Tyrosine-protein phosphatase non-receptor type"/>
    <property type="match status" value="1"/>
</dbReference>
<dbReference type="GO" id="GO:0050839">
    <property type="term" value="F:cell adhesion molecule binding"/>
    <property type="evidence" value="ECO:0007669"/>
    <property type="project" value="TreeGrafter"/>
</dbReference>
<evidence type="ECO:0000256" key="12">
    <source>
        <dbReference type="PIRSR" id="PIRSR000929-2"/>
    </source>
</evidence>
<evidence type="ECO:0000256" key="2">
    <source>
        <dbReference type="ARBA" id="ARBA00010750"/>
    </source>
</evidence>
<dbReference type="GO" id="GO:0005737">
    <property type="term" value="C:cytoplasm"/>
    <property type="evidence" value="ECO:0007669"/>
    <property type="project" value="UniProtKB-SubCell"/>
</dbReference>
<comment type="subcellular location">
    <subcellularLocation>
        <location evidence="1">Cytoplasm</location>
    </subcellularLocation>
</comment>
<dbReference type="PRINTS" id="PR00401">
    <property type="entry name" value="SH2DOMAIN"/>
</dbReference>
<evidence type="ECO:0000256" key="14">
    <source>
        <dbReference type="SAM" id="MobiDB-lite"/>
    </source>
</evidence>
<feature type="binding site" evidence="12">
    <location>
        <position position="501"/>
    </location>
    <ligand>
        <name>substrate</name>
    </ligand>
</feature>
<evidence type="ECO:0000256" key="13">
    <source>
        <dbReference type="PROSITE-ProRule" id="PRU00191"/>
    </source>
</evidence>
<evidence type="ECO:0000313" key="19">
    <source>
        <dbReference type="Proteomes" id="UP000694557"/>
    </source>
</evidence>
<accession>A0A8C7N0A9</accession>
<feature type="binding site" evidence="12">
    <location>
        <position position="416"/>
    </location>
    <ligand>
        <name>substrate</name>
    </ligand>
</feature>
<name>A0A8C7N0A9_ONCKI</name>
<dbReference type="SMART" id="SM00194">
    <property type="entry name" value="PTPc"/>
    <property type="match status" value="1"/>
</dbReference>
<dbReference type="PRINTS" id="PR00700">
    <property type="entry name" value="PRTYPHPHTASE"/>
</dbReference>
<dbReference type="Gene3D" id="3.90.190.10">
    <property type="entry name" value="Protein tyrosine phosphatase superfamily"/>
    <property type="match status" value="1"/>
</dbReference>
<keyword evidence="4" id="KW-0963">Cytoplasm</keyword>
<feature type="region of interest" description="Disordered" evidence="14">
    <location>
        <begin position="526"/>
        <end position="563"/>
    </location>
</feature>
<evidence type="ECO:0000256" key="11">
    <source>
        <dbReference type="PIRSR" id="PIRSR000929-1"/>
    </source>
</evidence>
<dbReference type="EC" id="3.1.3.48" evidence="3"/>
<dbReference type="InterPro" id="IPR029021">
    <property type="entry name" value="Prot-tyrosine_phosphatase-like"/>
</dbReference>